<dbReference type="AlphaFoldDB" id="A0A6P6G5B5"/>
<dbReference type="InterPro" id="IPR045033">
    <property type="entry name" value="PILS1/3/4/5/7"/>
</dbReference>
<evidence type="ECO:0000256" key="2">
    <source>
        <dbReference type="ARBA" id="ARBA00022448"/>
    </source>
</evidence>
<feature type="transmembrane region" description="Helical" evidence="10">
    <location>
        <begin position="147"/>
        <end position="168"/>
    </location>
</feature>
<accession>A0A6P6G5B5</accession>
<comment type="function">
    <text evidence="8">Involved in cellular auxin homeostasis by regulating auxin metabolism. Regulates intracellular auxin accumulation at the endoplasmic reticulum and thus auxin availability for nuclear auxin signaling.</text>
</comment>
<feature type="transmembrane region" description="Helical" evidence="10">
    <location>
        <begin position="297"/>
        <end position="315"/>
    </location>
</feature>
<feature type="transmembrane region" description="Helical" evidence="10">
    <location>
        <begin position="6"/>
        <end position="29"/>
    </location>
</feature>
<evidence type="ECO:0000256" key="9">
    <source>
        <dbReference type="ARBA" id="ARBA00025752"/>
    </source>
</evidence>
<feature type="transmembrane region" description="Helical" evidence="10">
    <location>
        <begin position="397"/>
        <end position="418"/>
    </location>
</feature>
<dbReference type="Proteomes" id="UP001652623">
    <property type="component" value="Chromosome 5"/>
</dbReference>
<comment type="similarity">
    <text evidence="9">Belongs to the auxin efflux carrier (TC 2.A.69.2) family.</text>
</comment>
<evidence type="ECO:0000313" key="12">
    <source>
        <dbReference type="RefSeq" id="XP_015879937.3"/>
    </source>
</evidence>
<evidence type="ECO:0000256" key="7">
    <source>
        <dbReference type="ARBA" id="ARBA00023294"/>
    </source>
</evidence>
<dbReference type="GO" id="GO:0080162">
    <property type="term" value="P:endoplasmic reticulum to cytosol auxin transport"/>
    <property type="evidence" value="ECO:0007669"/>
    <property type="project" value="InterPro"/>
</dbReference>
<feature type="transmembrane region" description="Helical" evidence="10">
    <location>
        <begin position="327"/>
        <end position="351"/>
    </location>
</feature>
<protein>
    <submittedName>
        <fullName evidence="12 13">Protein PIN-LIKES 3 isoform X1</fullName>
    </submittedName>
</protein>
<proteinExistence type="inferred from homology"/>
<dbReference type="GO" id="GO:0009734">
    <property type="term" value="P:auxin-activated signaling pathway"/>
    <property type="evidence" value="ECO:0007669"/>
    <property type="project" value="UniProtKB-KW"/>
</dbReference>
<keyword evidence="3 10" id="KW-0812">Transmembrane</keyword>
<sequence length="419" mass="45437">MELFRLFITASIPVLKVLLVTALGSYLALDRVNILGAETRKHLNTIVFYVFNPALVSSNLAKTITYDSMVKLWFMPVNILITFIIGSILGWIVIQFTRPPTHLRGLILGCCAAGNLGNLLLIIIPAVCKEKGSPFGNSGACYTYGLAYASLSMAIGAIYLWSYVYNIVRISSRSSKDTGGKDFSISKSSRESSISDLGNRTEPLLSSKEFGVTEDDIDHYALPRTLSEGKAEVAVADHLGIKQRFAMLFKKLNLKSLFAPSTIGALVGFAIGIVPQIRKSLIGDEAPLRVIQDTASLLGEGAIPTLTLIIGGNLLKGLKGSGMQKSIILGIVLARYIALPLTGMLIVKGAIRLGFVHSDPLYQFVLLLQFALPPAMNIGTITQLFGAGESECSVIMLWTYALASISLTFWSTFFMWLVV</sequence>
<feature type="transmembrane region" description="Helical" evidence="10">
    <location>
        <begin position="257"/>
        <end position="277"/>
    </location>
</feature>
<reference evidence="12 13" key="1">
    <citation type="submission" date="2025-05" db="UniProtKB">
        <authorList>
            <consortium name="RefSeq"/>
        </authorList>
    </citation>
    <scope>IDENTIFICATION</scope>
    <source>
        <tissue evidence="12 13">Seedling</tissue>
    </source>
</reference>
<evidence type="ECO:0000256" key="5">
    <source>
        <dbReference type="ARBA" id="ARBA00022989"/>
    </source>
</evidence>
<feature type="transmembrane region" description="Helical" evidence="10">
    <location>
        <begin position="363"/>
        <end position="385"/>
    </location>
</feature>
<dbReference type="InterPro" id="IPR004776">
    <property type="entry name" value="Mem_transp_PIN-like"/>
</dbReference>
<name>A0A6P6G5B5_ZIZJJ</name>
<keyword evidence="4" id="KW-0256">Endoplasmic reticulum</keyword>
<evidence type="ECO:0000256" key="6">
    <source>
        <dbReference type="ARBA" id="ARBA00023136"/>
    </source>
</evidence>
<comment type="subcellular location">
    <subcellularLocation>
        <location evidence="1">Endoplasmic reticulum membrane</location>
        <topology evidence="1">Multi-pass membrane protein</topology>
    </subcellularLocation>
</comment>
<dbReference type="GeneID" id="107416002"/>
<dbReference type="PANTHER" id="PTHR31651">
    <property type="match status" value="1"/>
</dbReference>
<dbReference type="KEGG" id="zju:107416002"/>
<dbReference type="Pfam" id="PF03547">
    <property type="entry name" value="Mem_trans"/>
    <property type="match status" value="1"/>
</dbReference>
<evidence type="ECO:0000313" key="13">
    <source>
        <dbReference type="RefSeq" id="XP_024928906.3"/>
    </source>
</evidence>
<evidence type="ECO:0000256" key="4">
    <source>
        <dbReference type="ARBA" id="ARBA00022824"/>
    </source>
</evidence>
<evidence type="ECO:0000256" key="8">
    <source>
        <dbReference type="ARBA" id="ARBA00025100"/>
    </source>
</evidence>
<keyword evidence="6 10" id="KW-0472">Membrane</keyword>
<feature type="transmembrane region" description="Helical" evidence="10">
    <location>
        <begin position="73"/>
        <end position="94"/>
    </location>
</feature>
<evidence type="ECO:0000256" key="3">
    <source>
        <dbReference type="ARBA" id="ARBA00022692"/>
    </source>
</evidence>
<dbReference type="PANTHER" id="PTHR31651:SF33">
    <property type="entry name" value="PROTEIN PIN-LIKES 1"/>
    <property type="match status" value="1"/>
</dbReference>
<gene>
    <name evidence="12 13" type="primary">LOC107416002</name>
</gene>
<organism evidence="13">
    <name type="scientific">Ziziphus jujuba</name>
    <name type="common">Chinese jujube</name>
    <name type="synonym">Ziziphus sativa</name>
    <dbReference type="NCBI Taxonomy" id="326968"/>
    <lineage>
        <taxon>Eukaryota</taxon>
        <taxon>Viridiplantae</taxon>
        <taxon>Streptophyta</taxon>
        <taxon>Embryophyta</taxon>
        <taxon>Tracheophyta</taxon>
        <taxon>Spermatophyta</taxon>
        <taxon>Magnoliopsida</taxon>
        <taxon>eudicotyledons</taxon>
        <taxon>Gunneridae</taxon>
        <taxon>Pentapetalae</taxon>
        <taxon>rosids</taxon>
        <taxon>fabids</taxon>
        <taxon>Rosales</taxon>
        <taxon>Rhamnaceae</taxon>
        <taxon>Paliureae</taxon>
        <taxon>Ziziphus</taxon>
    </lineage>
</organism>
<evidence type="ECO:0000256" key="1">
    <source>
        <dbReference type="ARBA" id="ARBA00004477"/>
    </source>
</evidence>
<keyword evidence="7" id="KW-0927">Auxin signaling pathway</keyword>
<evidence type="ECO:0000313" key="11">
    <source>
        <dbReference type="Proteomes" id="UP001652623"/>
    </source>
</evidence>
<keyword evidence="5 10" id="KW-1133">Transmembrane helix</keyword>
<dbReference type="RefSeq" id="XP_015879937.3">
    <property type="nucleotide sequence ID" value="XM_016024451.4"/>
</dbReference>
<evidence type="ECO:0000256" key="10">
    <source>
        <dbReference type="SAM" id="Phobius"/>
    </source>
</evidence>
<keyword evidence="2" id="KW-0813">Transport</keyword>
<feature type="transmembrane region" description="Helical" evidence="10">
    <location>
        <begin position="106"/>
        <end position="127"/>
    </location>
</feature>
<dbReference type="GO" id="GO:0005789">
    <property type="term" value="C:endoplasmic reticulum membrane"/>
    <property type="evidence" value="ECO:0007669"/>
    <property type="project" value="UniProtKB-SubCell"/>
</dbReference>
<keyword evidence="11" id="KW-1185">Reference proteome</keyword>
<dbReference type="RefSeq" id="XP_024928906.3">
    <property type="nucleotide sequence ID" value="XM_025073138.3"/>
</dbReference>